<dbReference type="PROSITE" id="PS51063">
    <property type="entry name" value="HTH_CRP_2"/>
    <property type="match status" value="1"/>
</dbReference>
<dbReference type="SMART" id="SM00100">
    <property type="entry name" value="cNMP"/>
    <property type="match status" value="1"/>
</dbReference>
<dbReference type="AlphaFoldDB" id="A0A0A3Y4J3"/>
<dbReference type="SMART" id="SM00419">
    <property type="entry name" value="HTH_CRP"/>
    <property type="match status" value="1"/>
</dbReference>
<accession>A0A0A3Y4J3</accession>
<dbReference type="GO" id="GO:0003700">
    <property type="term" value="F:DNA-binding transcription factor activity"/>
    <property type="evidence" value="ECO:0007669"/>
    <property type="project" value="TreeGrafter"/>
</dbReference>
<dbReference type="PROSITE" id="PS50042">
    <property type="entry name" value="CNMP_BINDING_3"/>
    <property type="match status" value="1"/>
</dbReference>
<evidence type="ECO:0000256" key="3">
    <source>
        <dbReference type="ARBA" id="ARBA00023163"/>
    </source>
</evidence>
<name>A0A0A3Y4J3_BRAJP</name>
<dbReference type="GO" id="GO:0005829">
    <property type="term" value="C:cytosol"/>
    <property type="evidence" value="ECO:0007669"/>
    <property type="project" value="TreeGrafter"/>
</dbReference>
<evidence type="ECO:0000256" key="1">
    <source>
        <dbReference type="ARBA" id="ARBA00023015"/>
    </source>
</evidence>
<dbReference type="InterPro" id="IPR050397">
    <property type="entry name" value="Env_Response_Regulators"/>
</dbReference>
<keyword evidence="1" id="KW-0805">Transcription regulation</keyword>
<evidence type="ECO:0000256" key="2">
    <source>
        <dbReference type="ARBA" id="ARBA00023125"/>
    </source>
</evidence>
<keyword evidence="3" id="KW-0804">Transcription</keyword>
<dbReference type="InterPro" id="IPR036388">
    <property type="entry name" value="WH-like_DNA-bd_sf"/>
</dbReference>
<dbReference type="RefSeq" id="WP_028158340.1">
    <property type="nucleotide sequence ID" value="NZ_CP081350.1"/>
</dbReference>
<dbReference type="InterPro" id="IPR000595">
    <property type="entry name" value="cNMP-bd_dom"/>
</dbReference>
<dbReference type="SUPFAM" id="SSF46785">
    <property type="entry name" value="Winged helix' DNA-binding domain"/>
    <property type="match status" value="1"/>
</dbReference>
<evidence type="ECO:0000259" key="4">
    <source>
        <dbReference type="PROSITE" id="PS50042"/>
    </source>
</evidence>
<dbReference type="CDD" id="cd00038">
    <property type="entry name" value="CAP_ED"/>
    <property type="match status" value="1"/>
</dbReference>
<dbReference type="EMBL" id="JRPN01000005">
    <property type="protein sequence ID" value="KGT80311.1"/>
    <property type="molecule type" value="Genomic_DNA"/>
</dbReference>
<keyword evidence="2" id="KW-0238">DNA-binding</keyword>
<dbReference type="Gene3D" id="2.60.120.10">
    <property type="entry name" value="Jelly Rolls"/>
    <property type="match status" value="1"/>
</dbReference>
<comment type="caution">
    <text evidence="6">The sequence shown here is derived from an EMBL/GenBank/DDBJ whole genome shotgun (WGS) entry which is preliminary data.</text>
</comment>
<feature type="domain" description="HTH crp-type" evidence="5">
    <location>
        <begin position="161"/>
        <end position="234"/>
    </location>
</feature>
<dbReference type="PANTHER" id="PTHR24567">
    <property type="entry name" value="CRP FAMILY TRANSCRIPTIONAL REGULATORY PROTEIN"/>
    <property type="match status" value="1"/>
</dbReference>
<proteinExistence type="predicted"/>
<dbReference type="InterPro" id="IPR012318">
    <property type="entry name" value="HTH_CRP"/>
</dbReference>
<dbReference type="Proteomes" id="UP000030377">
    <property type="component" value="Unassembled WGS sequence"/>
</dbReference>
<dbReference type="Gene3D" id="1.10.10.10">
    <property type="entry name" value="Winged helix-like DNA-binding domain superfamily/Winged helix DNA-binding domain"/>
    <property type="match status" value="1"/>
</dbReference>
<organism evidence="6 7">
    <name type="scientific">Bradyrhizobium japonicum</name>
    <dbReference type="NCBI Taxonomy" id="375"/>
    <lineage>
        <taxon>Bacteria</taxon>
        <taxon>Pseudomonadati</taxon>
        <taxon>Pseudomonadota</taxon>
        <taxon>Alphaproteobacteria</taxon>
        <taxon>Hyphomicrobiales</taxon>
        <taxon>Nitrobacteraceae</taxon>
        <taxon>Bradyrhizobium</taxon>
    </lineage>
</organism>
<dbReference type="PANTHER" id="PTHR24567:SF68">
    <property type="entry name" value="DNA-BINDING TRANSCRIPTIONAL DUAL REGULATOR CRP"/>
    <property type="match status" value="1"/>
</dbReference>
<evidence type="ECO:0000259" key="5">
    <source>
        <dbReference type="PROSITE" id="PS51063"/>
    </source>
</evidence>
<dbReference type="STRING" id="375.BKD09_RS20505"/>
<dbReference type="GO" id="GO:0003677">
    <property type="term" value="F:DNA binding"/>
    <property type="evidence" value="ECO:0007669"/>
    <property type="project" value="UniProtKB-KW"/>
</dbReference>
<protein>
    <submittedName>
        <fullName evidence="6">Cyclic nucleotide-binding protein</fullName>
    </submittedName>
</protein>
<dbReference type="CDD" id="cd00092">
    <property type="entry name" value="HTH_CRP"/>
    <property type="match status" value="1"/>
</dbReference>
<reference evidence="6 7" key="1">
    <citation type="submission" date="2014-09" db="EMBL/GenBank/DDBJ databases">
        <title>Draft genome of Bradyrhizobium japonicum Is-34.</title>
        <authorList>
            <person name="Tsurumaru H."/>
            <person name="Yamakawa T."/>
            <person name="Hashimoto S."/>
            <person name="Okizaki K."/>
            <person name="Kanesaki Y."/>
            <person name="Yoshikawa H."/>
            <person name="Yajima S."/>
        </authorList>
    </citation>
    <scope>NUCLEOTIDE SEQUENCE [LARGE SCALE GENOMIC DNA]</scope>
    <source>
        <strain evidence="6 7">Is-34</strain>
    </source>
</reference>
<dbReference type="InterPro" id="IPR014710">
    <property type="entry name" value="RmlC-like_jellyroll"/>
</dbReference>
<dbReference type="Pfam" id="PF13545">
    <property type="entry name" value="HTH_Crp_2"/>
    <property type="match status" value="1"/>
</dbReference>
<sequence>MHRANSAIAAGVMLAESDNLVRPLPGLLDGLNRADCNRLRAIGREKALEAGQLVWSQGDTQAGIYLISEGRIRSYYAAPSGREVTLAYWFPGNFVGGPDIFGTGPHMWSSVAAEPSLLTFMPGLALRRLALESPAIAVALLDALAFKARCYSAMAQMLGTRSVTERLHSLLIFLSHVYGVKRGGEIVIGMPFTHGDLANLIGSTRQWVTVQLARLQEEGVIRYDRSVISILNLSMLEQEME</sequence>
<dbReference type="InterPro" id="IPR036390">
    <property type="entry name" value="WH_DNA-bd_sf"/>
</dbReference>
<gene>
    <name evidence="6" type="ORF">MA20_08560</name>
</gene>
<evidence type="ECO:0000313" key="7">
    <source>
        <dbReference type="Proteomes" id="UP000030377"/>
    </source>
</evidence>
<dbReference type="SUPFAM" id="SSF51206">
    <property type="entry name" value="cAMP-binding domain-like"/>
    <property type="match status" value="1"/>
</dbReference>
<feature type="domain" description="Cyclic nucleotide-binding" evidence="4">
    <location>
        <begin position="27"/>
        <end position="147"/>
    </location>
</feature>
<dbReference type="Pfam" id="PF00027">
    <property type="entry name" value="cNMP_binding"/>
    <property type="match status" value="1"/>
</dbReference>
<dbReference type="InterPro" id="IPR018490">
    <property type="entry name" value="cNMP-bd_dom_sf"/>
</dbReference>
<evidence type="ECO:0000313" key="6">
    <source>
        <dbReference type="EMBL" id="KGT80311.1"/>
    </source>
</evidence>